<dbReference type="InterPro" id="IPR001766">
    <property type="entry name" value="Fork_head_dom"/>
</dbReference>
<proteinExistence type="predicted"/>
<dbReference type="InterPro" id="IPR030456">
    <property type="entry name" value="TF_fork_head_CS_2"/>
</dbReference>
<sequence>MADKFVKIELPELQNDNSHVQPIPAYNGFYIQPYNEIYEDKSSLSPPLSTGSDHIEKEVKKSSSGQKKRNRRAENRLEKPPHSYISLIEMAIRSQASGRATLAEIYDFLQARFDFFRGSYVGWKNSIRHNLSLNQCFEKLPKTAGAKCGKGHYWTMAANAVISNGTPNLNVTRKKEPFKKSGFTEAGGYMDFEGNNGDVLDAINNVDDGYGSGGINPTLFQPYPEQPISTEHSYNYCPSNLEGEAHWNSPQILPWYGTTYVQNGEFPTTSAQTELPEISGDFDGRLSSQEHQDQHDINEYNMAPTIPVYQHPNADPTQLSTMFQQAPQVFEFRPNTYSDFVFPQYTVEPKQCDQSFDHVTECSDGLYSISMTDFEPQGFSAVNEANFTPFSE</sequence>
<evidence type="ECO:0000256" key="4">
    <source>
        <dbReference type="PROSITE-ProRule" id="PRU00089"/>
    </source>
</evidence>
<evidence type="ECO:0000313" key="11">
    <source>
        <dbReference type="WBParaSite" id="BXY_0916300.1"/>
    </source>
</evidence>
<feature type="DNA-binding region" description="Fork-head" evidence="4">
    <location>
        <begin position="79"/>
        <end position="176"/>
    </location>
</feature>
<comment type="subcellular location">
    <subcellularLocation>
        <location evidence="1 4">Nucleus</location>
    </subcellularLocation>
</comment>
<dbReference type="Gene3D" id="1.10.10.10">
    <property type="entry name" value="Winged helix-like DNA-binding domain superfamily/Winged helix DNA-binding domain"/>
    <property type="match status" value="1"/>
</dbReference>
<dbReference type="Pfam" id="PF00250">
    <property type="entry name" value="Forkhead"/>
    <property type="match status" value="1"/>
</dbReference>
<evidence type="ECO:0000313" key="10">
    <source>
        <dbReference type="Proteomes" id="UP000659654"/>
    </source>
</evidence>
<dbReference type="InterPro" id="IPR036390">
    <property type="entry name" value="WH_DNA-bd_sf"/>
</dbReference>
<feature type="region of interest" description="Disordered" evidence="5">
    <location>
        <begin position="41"/>
        <end position="78"/>
    </location>
</feature>
<protein>
    <submittedName>
        <fullName evidence="7">(pine wood nematode) hypothetical protein</fullName>
    </submittedName>
    <submittedName>
        <fullName evidence="11">Fork-head domain-containing protein</fullName>
    </submittedName>
</protein>
<accession>A0A1I7S820</accession>
<evidence type="ECO:0000256" key="2">
    <source>
        <dbReference type="ARBA" id="ARBA00023125"/>
    </source>
</evidence>
<evidence type="ECO:0000259" key="6">
    <source>
        <dbReference type="PROSITE" id="PS50039"/>
    </source>
</evidence>
<dbReference type="GO" id="GO:0009887">
    <property type="term" value="P:animal organ morphogenesis"/>
    <property type="evidence" value="ECO:0007669"/>
    <property type="project" value="TreeGrafter"/>
</dbReference>
<dbReference type="InterPro" id="IPR018122">
    <property type="entry name" value="TF_fork_head_CS_1"/>
</dbReference>
<dbReference type="PROSITE" id="PS00657">
    <property type="entry name" value="FORK_HEAD_1"/>
    <property type="match status" value="1"/>
</dbReference>
<dbReference type="OrthoDB" id="5402974at2759"/>
<keyword evidence="2 4" id="KW-0238">DNA-binding</keyword>
<evidence type="ECO:0000313" key="9">
    <source>
        <dbReference type="Proteomes" id="UP000095284"/>
    </source>
</evidence>
<dbReference type="Proteomes" id="UP000582659">
    <property type="component" value="Unassembled WGS sequence"/>
</dbReference>
<organism evidence="9 11">
    <name type="scientific">Bursaphelenchus xylophilus</name>
    <name type="common">Pinewood nematode worm</name>
    <name type="synonym">Aphelenchoides xylophilus</name>
    <dbReference type="NCBI Taxonomy" id="6326"/>
    <lineage>
        <taxon>Eukaryota</taxon>
        <taxon>Metazoa</taxon>
        <taxon>Ecdysozoa</taxon>
        <taxon>Nematoda</taxon>
        <taxon>Chromadorea</taxon>
        <taxon>Rhabditida</taxon>
        <taxon>Tylenchina</taxon>
        <taxon>Tylenchomorpha</taxon>
        <taxon>Aphelenchoidea</taxon>
        <taxon>Aphelenchoididae</taxon>
        <taxon>Bursaphelenchus</taxon>
    </lineage>
</organism>
<dbReference type="GO" id="GO:0005634">
    <property type="term" value="C:nucleus"/>
    <property type="evidence" value="ECO:0007669"/>
    <property type="project" value="UniProtKB-SubCell"/>
</dbReference>
<dbReference type="eggNOG" id="KOG2294">
    <property type="taxonomic scope" value="Eukaryota"/>
</dbReference>
<dbReference type="InterPro" id="IPR051770">
    <property type="entry name" value="Forkhead_box_regulator"/>
</dbReference>
<dbReference type="EMBL" id="CAJFDI010000001">
    <property type="protein sequence ID" value="CAD5208220.1"/>
    <property type="molecule type" value="Genomic_DNA"/>
</dbReference>
<name>A0A1I7S820_BURXY</name>
<feature type="compositionally biased region" description="Polar residues" evidence="5">
    <location>
        <begin position="43"/>
        <end position="52"/>
    </location>
</feature>
<dbReference type="PROSITE" id="PS50039">
    <property type="entry name" value="FORK_HEAD_3"/>
    <property type="match status" value="1"/>
</dbReference>
<dbReference type="PANTHER" id="PTHR46262">
    <property type="entry name" value="FORKHEAD BOX PROTEIN BINIOU"/>
    <property type="match status" value="1"/>
</dbReference>
<gene>
    <name evidence="7" type="ORF">BXYJ_LOCUS456</name>
</gene>
<dbReference type="AlphaFoldDB" id="A0A1I7S820"/>
<dbReference type="PRINTS" id="PR00053">
    <property type="entry name" value="FORKHEAD"/>
</dbReference>
<dbReference type="GO" id="GO:0000981">
    <property type="term" value="F:DNA-binding transcription factor activity, RNA polymerase II-specific"/>
    <property type="evidence" value="ECO:0007669"/>
    <property type="project" value="TreeGrafter"/>
</dbReference>
<dbReference type="GO" id="GO:0000978">
    <property type="term" value="F:RNA polymerase II cis-regulatory region sequence-specific DNA binding"/>
    <property type="evidence" value="ECO:0007669"/>
    <property type="project" value="TreeGrafter"/>
</dbReference>
<evidence type="ECO:0000256" key="1">
    <source>
        <dbReference type="ARBA" id="ARBA00004123"/>
    </source>
</evidence>
<dbReference type="Proteomes" id="UP000095284">
    <property type="component" value="Unplaced"/>
</dbReference>
<reference evidence="11" key="1">
    <citation type="submission" date="2016-11" db="UniProtKB">
        <authorList>
            <consortium name="WormBaseParasite"/>
        </authorList>
    </citation>
    <scope>IDENTIFICATION</scope>
</reference>
<dbReference type="SMART" id="SM00339">
    <property type="entry name" value="FH"/>
    <property type="match status" value="1"/>
</dbReference>
<evidence type="ECO:0000256" key="5">
    <source>
        <dbReference type="SAM" id="MobiDB-lite"/>
    </source>
</evidence>
<dbReference type="SMR" id="A0A1I7S820"/>
<dbReference type="InterPro" id="IPR036388">
    <property type="entry name" value="WH-like_DNA-bd_sf"/>
</dbReference>
<evidence type="ECO:0000313" key="8">
    <source>
        <dbReference type="EMBL" id="CAG9080676.1"/>
    </source>
</evidence>
<reference evidence="8" key="2">
    <citation type="submission" date="2020-08" db="EMBL/GenBank/DDBJ databases">
        <authorList>
            <person name="Kikuchi T."/>
        </authorList>
    </citation>
    <scope>NUCLEOTIDE SEQUENCE</scope>
    <source>
        <strain evidence="7">Ka4C1</strain>
    </source>
</reference>
<dbReference type="EMBL" id="CAJFCV020000001">
    <property type="protein sequence ID" value="CAG9080676.1"/>
    <property type="molecule type" value="Genomic_DNA"/>
</dbReference>
<evidence type="ECO:0000313" key="7">
    <source>
        <dbReference type="EMBL" id="CAD5208220.1"/>
    </source>
</evidence>
<feature type="domain" description="Fork-head" evidence="6">
    <location>
        <begin position="79"/>
        <end position="176"/>
    </location>
</feature>
<dbReference type="SUPFAM" id="SSF46785">
    <property type="entry name" value="Winged helix' DNA-binding domain"/>
    <property type="match status" value="1"/>
</dbReference>
<dbReference type="Proteomes" id="UP000659654">
    <property type="component" value="Unassembled WGS sequence"/>
</dbReference>
<keyword evidence="3 4" id="KW-0539">Nucleus</keyword>
<dbReference type="PROSITE" id="PS00658">
    <property type="entry name" value="FORK_HEAD_2"/>
    <property type="match status" value="1"/>
</dbReference>
<dbReference type="PANTHER" id="PTHR46262:SF2">
    <property type="entry name" value="FORKHEAD BOX PROTEIN BINIOU"/>
    <property type="match status" value="1"/>
</dbReference>
<dbReference type="WBParaSite" id="BXY_0916300.1">
    <property type="protein sequence ID" value="BXY_0916300.1"/>
    <property type="gene ID" value="BXY_0916300"/>
</dbReference>
<keyword evidence="10" id="KW-1185">Reference proteome</keyword>
<evidence type="ECO:0000256" key="3">
    <source>
        <dbReference type="ARBA" id="ARBA00023242"/>
    </source>
</evidence>